<keyword evidence="7" id="KW-1185">Reference proteome</keyword>
<dbReference type="Proteomes" id="UP000036403">
    <property type="component" value="Unassembled WGS sequence"/>
</dbReference>
<dbReference type="PANTHER" id="PTHR46481">
    <property type="entry name" value="ZINC FINGER BED DOMAIN-CONTAINING PROTEIN 4"/>
    <property type="match status" value="1"/>
</dbReference>
<name>A0A0J7KGG1_LASNI</name>
<reference evidence="6 7" key="1">
    <citation type="submission" date="2015-04" db="EMBL/GenBank/DDBJ databases">
        <title>Lasius niger genome sequencing.</title>
        <authorList>
            <person name="Konorov E.A."/>
            <person name="Nikitin M.A."/>
            <person name="Kirill M.V."/>
            <person name="Chang P."/>
        </authorList>
    </citation>
    <scope>NUCLEOTIDE SEQUENCE [LARGE SCALE GENOMIC DNA]</scope>
    <source>
        <tissue evidence="6">Whole</tissue>
    </source>
</reference>
<dbReference type="InterPro" id="IPR052035">
    <property type="entry name" value="ZnF_BED_domain_contain"/>
</dbReference>
<organism evidence="6 7">
    <name type="scientific">Lasius niger</name>
    <name type="common">Black garden ant</name>
    <dbReference type="NCBI Taxonomy" id="67767"/>
    <lineage>
        <taxon>Eukaryota</taxon>
        <taxon>Metazoa</taxon>
        <taxon>Ecdysozoa</taxon>
        <taxon>Arthropoda</taxon>
        <taxon>Hexapoda</taxon>
        <taxon>Insecta</taxon>
        <taxon>Pterygota</taxon>
        <taxon>Neoptera</taxon>
        <taxon>Endopterygota</taxon>
        <taxon>Hymenoptera</taxon>
        <taxon>Apocrita</taxon>
        <taxon>Aculeata</taxon>
        <taxon>Formicoidea</taxon>
        <taxon>Formicidae</taxon>
        <taxon>Formicinae</taxon>
        <taxon>Lasius</taxon>
        <taxon>Lasius</taxon>
    </lineage>
</organism>
<proteinExistence type="predicted"/>
<evidence type="ECO:0000256" key="1">
    <source>
        <dbReference type="ARBA" id="ARBA00004123"/>
    </source>
</evidence>
<evidence type="ECO:0000256" key="2">
    <source>
        <dbReference type="ARBA" id="ARBA00022723"/>
    </source>
</evidence>
<accession>A0A0J7KGG1</accession>
<keyword evidence="5" id="KW-0539">Nucleus</keyword>
<evidence type="ECO:0000256" key="3">
    <source>
        <dbReference type="ARBA" id="ARBA00022771"/>
    </source>
</evidence>
<dbReference type="STRING" id="67767.A0A0J7KGG1"/>
<comment type="caution">
    <text evidence="6">The sequence shown here is derived from an EMBL/GenBank/DDBJ whole genome shotgun (WGS) entry which is preliminary data.</text>
</comment>
<dbReference type="AlphaFoldDB" id="A0A0J7KGG1"/>
<dbReference type="GO" id="GO:0008270">
    <property type="term" value="F:zinc ion binding"/>
    <property type="evidence" value="ECO:0007669"/>
    <property type="project" value="UniProtKB-KW"/>
</dbReference>
<evidence type="ECO:0000313" key="6">
    <source>
        <dbReference type="EMBL" id="KMQ89334.1"/>
    </source>
</evidence>
<keyword evidence="2" id="KW-0479">Metal-binding</keyword>
<dbReference type="EMBL" id="LBMM01007882">
    <property type="protein sequence ID" value="KMQ89334.1"/>
    <property type="molecule type" value="Genomic_DNA"/>
</dbReference>
<comment type="subcellular location">
    <subcellularLocation>
        <location evidence="1">Nucleus</location>
    </subcellularLocation>
</comment>
<sequence>MPLSTVQNKGFKLLMKTVTPLYTVPSRKIVIRLIDVRYEVLKERFIATFKEVDSYSITCDNWTDVSNQSYLDVTIHYVTEQIGMKSGCIEVFPISENHISQWVLSI</sequence>
<protein>
    <submittedName>
        <fullName evidence="6">Zinc finger bed domain-containing protein 1</fullName>
    </submittedName>
</protein>
<keyword evidence="4" id="KW-0862">Zinc</keyword>
<evidence type="ECO:0000313" key="7">
    <source>
        <dbReference type="Proteomes" id="UP000036403"/>
    </source>
</evidence>
<dbReference type="GO" id="GO:0005634">
    <property type="term" value="C:nucleus"/>
    <property type="evidence" value="ECO:0007669"/>
    <property type="project" value="UniProtKB-SubCell"/>
</dbReference>
<gene>
    <name evidence="6" type="ORF">RF55_11048</name>
</gene>
<dbReference type="OrthoDB" id="7699906at2759"/>
<evidence type="ECO:0000256" key="4">
    <source>
        <dbReference type="ARBA" id="ARBA00022833"/>
    </source>
</evidence>
<dbReference type="SUPFAM" id="SSF140996">
    <property type="entry name" value="Hermes dimerisation domain"/>
    <property type="match status" value="1"/>
</dbReference>
<keyword evidence="3" id="KW-0863">Zinc-finger</keyword>
<evidence type="ECO:0000256" key="5">
    <source>
        <dbReference type="ARBA" id="ARBA00023242"/>
    </source>
</evidence>
<dbReference type="PANTHER" id="PTHR46481:SF10">
    <property type="entry name" value="ZINC FINGER BED DOMAIN-CONTAINING PROTEIN 39"/>
    <property type="match status" value="1"/>
</dbReference>
<dbReference type="PaxDb" id="67767-A0A0J7KGG1"/>